<dbReference type="Pfam" id="PF01292">
    <property type="entry name" value="Ni_hydr_CYTB"/>
    <property type="match status" value="1"/>
</dbReference>
<proteinExistence type="predicted"/>
<comment type="caution">
    <text evidence="8">The sequence shown here is derived from an EMBL/GenBank/DDBJ whole genome shotgun (WGS) entry which is preliminary data.</text>
</comment>
<evidence type="ECO:0000256" key="4">
    <source>
        <dbReference type="ARBA" id="ARBA00022989"/>
    </source>
</evidence>
<dbReference type="EMBL" id="REFJ01000003">
    <property type="protein sequence ID" value="RMA80024.1"/>
    <property type="molecule type" value="Genomic_DNA"/>
</dbReference>
<dbReference type="SUPFAM" id="SSF81342">
    <property type="entry name" value="Transmembrane di-heme cytochromes"/>
    <property type="match status" value="1"/>
</dbReference>
<dbReference type="GO" id="GO:0009055">
    <property type="term" value="F:electron transfer activity"/>
    <property type="evidence" value="ECO:0007669"/>
    <property type="project" value="InterPro"/>
</dbReference>
<name>A0A3M0A6T0_9GAMM</name>
<evidence type="ECO:0000256" key="2">
    <source>
        <dbReference type="ARBA" id="ARBA00022475"/>
    </source>
</evidence>
<feature type="transmembrane region" description="Helical" evidence="6">
    <location>
        <begin position="48"/>
        <end position="74"/>
    </location>
</feature>
<evidence type="ECO:0000313" key="8">
    <source>
        <dbReference type="EMBL" id="RMA80024.1"/>
    </source>
</evidence>
<accession>A0A3M0A6T0</accession>
<keyword evidence="9" id="KW-1185">Reference proteome</keyword>
<dbReference type="RefSeq" id="WP_121876713.1">
    <property type="nucleotide sequence ID" value="NZ_REFJ01000003.1"/>
</dbReference>
<evidence type="ECO:0000256" key="3">
    <source>
        <dbReference type="ARBA" id="ARBA00022692"/>
    </source>
</evidence>
<dbReference type="GO" id="GO:0020037">
    <property type="term" value="F:heme binding"/>
    <property type="evidence" value="ECO:0007669"/>
    <property type="project" value="TreeGrafter"/>
</dbReference>
<gene>
    <name evidence="8" type="ORF">DFR27_1380</name>
</gene>
<dbReference type="AlphaFoldDB" id="A0A3M0A6T0"/>
<dbReference type="GO" id="GO:0005886">
    <property type="term" value="C:plasma membrane"/>
    <property type="evidence" value="ECO:0007669"/>
    <property type="project" value="UniProtKB-SubCell"/>
</dbReference>
<reference evidence="8 9" key="1">
    <citation type="submission" date="2018-10" db="EMBL/GenBank/DDBJ databases">
        <title>Genomic Encyclopedia of Type Strains, Phase IV (KMG-IV): sequencing the most valuable type-strain genomes for metagenomic binning, comparative biology and taxonomic classification.</title>
        <authorList>
            <person name="Goeker M."/>
        </authorList>
    </citation>
    <scope>NUCLEOTIDE SEQUENCE [LARGE SCALE GENOMIC DNA]</scope>
    <source>
        <strain evidence="8 9">DSM 25080</strain>
    </source>
</reference>
<dbReference type="InterPro" id="IPR011577">
    <property type="entry name" value="Cyt_b561_bac/Ni-Hgenase"/>
</dbReference>
<dbReference type="InterPro" id="IPR016174">
    <property type="entry name" value="Di-haem_cyt_TM"/>
</dbReference>
<evidence type="ECO:0000256" key="6">
    <source>
        <dbReference type="SAM" id="Phobius"/>
    </source>
</evidence>
<dbReference type="PANTHER" id="PTHR30485">
    <property type="entry name" value="NI/FE-HYDROGENASE 1 B-TYPE CYTOCHROME SUBUNIT"/>
    <property type="match status" value="1"/>
</dbReference>
<sequence length="223" mass="24592">MSRVYVWDRAVRLSHWLLPVLFATSWITAELAADNYEFADWHYRSGYALIGVLTFRVCWGLWGSSYARFNSWVLSPMQAWRARMAPQPLSSSHGFWGSYMSLALLLLLSFQTISGLFSFDTALYVGGPWSDSVSSELVATLTSLHHLNFNALQLFVLVHIVTIIGYRLMIKKDYLGAMISGDKDQSLCNSNTPTQGFSTLGLIVAIILAGVAVGGASGMIAPP</sequence>
<feature type="domain" description="Cytochrome b561 bacterial/Ni-hydrogenase" evidence="7">
    <location>
        <begin position="6"/>
        <end position="181"/>
    </location>
</feature>
<dbReference type="OrthoDB" id="196472at2"/>
<comment type="subcellular location">
    <subcellularLocation>
        <location evidence="1">Cell membrane</location>
        <topology evidence="1">Multi-pass membrane protein</topology>
    </subcellularLocation>
</comment>
<evidence type="ECO:0000256" key="1">
    <source>
        <dbReference type="ARBA" id="ARBA00004651"/>
    </source>
</evidence>
<feature type="transmembrane region" description="Helical" evidence="6">
    <location>
        <begin position="200"/>
        <end position="221"/>
    </location>
</feature>
<dbReference type="GO" id="GO:0022904">
    <property type="term" value="P:respiratory electron transport chain"/>
    <property type="evidence" value="ECO:0007669"/>
    <property type="project" value="InterPro"/>
</dbReference>
<keyword evidence="2" id="KW-1003">Cell membrane</keyword>
<dbReference type="PANTHER" id="PTHR30485:SF2">
    <property type="entry name" value="BLL0597 PROTEIN"/>
    <property type="match status" value="1"/>
</dbReference>
<organism evidence="8 9">
    <name type="scientific">Umboniibacter marinipuniceus</name>
    <dbReference type="NCBI Taxonomy" id="569599"/>
    <lineage>
        <taxon>Bacteria</taxon>
        <taxon>Pseudomonadati</taxon>
        <taxon>Pseudomonadota</taxon>
        <taxon>Gammaproteobacteria</taxon>
        <taxon>Cellvibrionales</taxon>
        <taxon>Cellvibrionaceae</taxon>
        <taxon>Umboniibacter</taxon>
    </lineage>
</organism>
<keyword evidence="3 6" id="KW-0812">Transmembrane</keyword>
<keyword evidence="4 6" id="KW-1133">Transmembrane helix</keyword>
<keyword evidence="5 6" id="KW-0472">Membrane</keyword>
<protein>
    <submittedName>
        <fullName evidence="8">Cytochrome b</fullName>
    </submittedName>
</protein>
<dbReference type="InterPro" id="IPR051542">
    <property type="entry name" value="Hydrogenase_cytochrome"/>
</dbReference>
<feature type="transmembrane region" description="Helical" evidence="6">
    <location>
        <begin position="151"/>
        <end position="170"/>
    </location>
</feature>
<evidence type="ECO:0000313" key="9">
    <source>
        <dbReference type="Proteomes" id="UP000267187"/>
    </source>
</evidence>
<evidence type="ECO:0000259" key="7">
    <source>
        <dbReference type="Pfam" id="PF01292"/>
    </source>
</evidence>
<dbReference type="Proteomes" id="UP000267187">
    <property type="component" value="Unassembled WGS sequence"/>
</dbReference>
<feature type="transmembrane region" description="Helical" evidence="6">
    <location>
        <begin position="95"/>
        <end position="119"/>
    </location>
</feature>
<dbReference type="Gene3D" id="1.20.950.20">
    <property type="entry name" value="Transmembrane di-heme cytochromes, Chain C"/>
    <property type="match status" value="1"/>
</dbReference>
<evidence type="ECO:0000256" key="5">
    <source>
        <dbReference type="ARBA" id="ARBA00023136"/>
    </source>
</evidence>